<keyword evidence="1" id="KW-0812">Transmembrane</keyword>
<protein>
    <recommendedName>
        <fullName evidence="2">Histidine kinase N-terminal 7TM region domain-containing protein</fullName>
    </recommendedName>
</protein>
<name>A0ABY2N5A2_9LEPT</name>
<keyword evidence="4" id="KW-1185">Reference proteome</keyword>
<reference evidence="4" key="1">
    <citation type="journal article" date="2019" name="PLoS Negl. Trop. Dis.">
        <title>Revisiting the worldwide diversity of Leptospira species in the environment.</title>
        <authorList>
            <person name="Vincent A.T."/>
            <person name="Schiettekatte O."/>
            <person name="Bourhy P."/>
            <person name="Veyrier F.J."/>
            <person name="Picardeau M."/>
        </authorList>
    </citation>
    <scope>NUCLEOTIDE SEQUENCE [LARGE SCALE GENOMIC DNA]</scope>
    <source>
        <strain evidence="4">201702407</strain>
    </source>
</reference>
<sequence length="301" mass="35043">MESTNIYNVAIGCFLMGLGWYVRRITPAKDIQKKFFWLCFFLSTWMFFHGFRVLLSDEYRELALNWTLLPILCVPFCLFGIVTSLFTPEKNIQNLQNKTINYGILIYLLGSAFFCNAVEIKDPEKFSYKPTINYHLIIAYCAFFIAYSCYIMVSSVFRRRGDLRVRAFLLALGTVLALIVSIICVYVLPLLGFFYASKSAFGFVPFSLLWAIAILHYDVFEIRERKLEGDYLPFLSRLSTGFMLSLYHVLDPIGYNLRLEDSKLNVTIGMLFDDYYLRKSKNLNPSIRAKKITERFGHRIK</sequence>
<dbReference type="Proteomes" id="UP000297422">
    <property type="component" value="Unassembled WGS sequence"/>
</dbReference>
<organism evidence="3 4">
    <name type="scientific">Leptospira stimsonii</name>
    <dbReference type="NCBI Taxonomy" id="2202203"/>
    <lineage>
        <taxon>Bacteria</taxon>
        <taxon>Pseudomonadati</taxon>
        <taxon>Spirochaetota</taxon>
        <taxon>Spirochaetia</taxon>
        <taxon>Leptospirales</taxon>
        <taxon>Leptospiraceae</taxon>
        <taxon>Leptospira</taxon>
    </lineage>
</organism>
<feature type="domain" description="Histidine kinase N-terminal 7TM region" evidence="2">
    <location>
        <begin position="10"/>
        <end position="222"/>
    </location>
</feature>
<feature type="transmembrane region" description="Helical" evidence="1">
    <location>
        <begin position="99"/>
        <end position="120"/>
    </location>
</feature>
<evidence type="ECO:0000256" key="1">
    <source>
        <dbReference type="SAM" id="Phobius"/>
    </source>
</evidence>
<accession>A0ABY2N5A2</accession>
<feature type="transmembrane region" description="Helical" evidence="1">
    <location>
        <begin position="132"/>
        <end position="153"/>
    </location>
</feature>
<feature type="transmembrane region" description="Helical" evidence="1">
    <location>
        <begin position="67"/>
        <end position="87"/>
    </location>
</feature>
<feature type="transmembrane region" description="Helical" evidence="1">
    <location>
        <begin position="165"/>
        <end position="188"/>
    </location>
</feature>
<evidence type="ECO:0000313" key="4">
    <source>
        <dbReference type="Proteomes" id="UP000297422"/>
    </source>
</evidence>
<evidence type="ECO:0000259" key="2">
    <source>
        <dbReference type="Pfam" id="PF16927"/>
    </source>
</evidence>
<keyword evidence="1" id="KW-1133">Transmembrane helix</keyword>
<dbReference type="NCBIfam" id="NF047679">
    <property type="entry name" value="LIC10906_fam"/>
    <property type="match status" value="1"/>
</dbReference>
<dbReference type="Pfam" id="PF16927">
    <property type="entry name" value="HisKA_7TM"/>
    <property type="match status" value="1"/>
</dbReference>
<feature type="transmembrane region" description="Helical" evidence="1">
    <location>
        <begin position="200"/>
        <end position="219"/>
    </location>
</feature>
<feature type="transmembrane region" description="Helical" evidence="1">
    <location>
        <begin position="35"/>
        <end position="55"/>
    </location>
</feature>
<comment type="caution">
    <text evidence="3">The sequence shown here is derived from an EMBL/GenBank/DDBJ whole genome shotgun (WGS) entry which is preliminary data.</text>
</comment>
<dbReference type="RefSeq" id="WP_135684581.1">
    <property type="nucleotide sequence ID" value="NZ_RQEQ01000080.1"/>
</dbReference>
<gene>
    <name evidence="3" type="ORF">EHQ90_07765</name>
</gene>
<keyword evidence="1" id="KW-0472">Membrane</keyword>
<dbReference type="EMBL" id="RQGT01000059">
    <property type="protein sequence ID" value="TGM17269.1"/>
    <property type="molecule type" value="Genomic_DNA"/>
</dbReference>
<evidence type="ECO:0000313" key="3">
    <source>
        <dbReference type="EMBL" id="TGM17269.1"/>
    </source>
</evidence>
<dbReference type="InterPro" id="IPR031621">
    <property type="entry name" value="HisKA_7TM"/>
</dbReference>
<feature type="transmembrane region" description="Helical" evidence="1">
    <location>
        <begin position="6"/>
        <end position="23"/>
    </location>
</feature>
<proteinExistence type="predicted"/>